<organism evidence="14 15">
    <name type="scientific">Bordetella bronchiseptica 253</name>
    <dbReference type="NCBI Taxonomy" id="568707"/>
    <lineage>
        <taxon>Bacteria</taxon>
        <taxon>Pseudomonadati</taxon>
        <taxon>Pseudomonadota</taxon>
        <taxon>Betaproteobacteria</taxon>
        <taxon>Burkholderiales</taxon>
        <taxon>Alcaligenaceae</taxon>
        <taxon>Bordetella</taxon>
    </lineage>
</organism>
<dbReference type="RefSeq" id="WP_003808070.1">
    <property type="nucleotide sequence ID" value="NC_019382.1"/>
</dbReference>
<evidence type="ECO:0000256" key="6">
    <source>
        <dbReference type="ARBA" id="ARBA00022946"/>
    </source>
</evidence>
<dbReference type="GO" id="GO:0005737">
    <property type="term" value="C:cytoplasm"/>
    <property type="evidence" value="ECO:0007669"/>
    <property type="project" value="UniProtKB-ARBA"/>
</dbReference>
<keyword evidence="6" id="KW-0809">Transit peptide</keyword>
<keyword evidence="8" id="KW-0576">Peroxisome</keyword>
<evidence type="ECO:0000256" key="9">
    <source>
        <dbReference type="ARBA" id="ARBA00023315"/>
    </source>
</evidence>
<gene>
    <name evidence="14" type="ORF">BN112_2770</name>
</gene>
<feature type="domain" description="Thiolase C-terminal" evidence="13">
    <location>
        <begin position="271"/>
        <end position="391"/>
    </location>
</feature>
<evidence type="ECO:0000256" key="1">
    <source>
        <dbReference type="ARBA" id="ARBA00004275"/>
    </source>
</evidence>
<name>A0A0C6P7U8_BORBO</name>
<dbReference type="HOGENOM" id="CLU_031026_1_1_4"/>
<dbReference type="Gene3D" id="3.40.47.10">
    <property type="match status" value="1"/>
</dbReference>
<dbReference type="SUPFAM" id="SSF53901">
    <property type="entry name" value="Thiolase-like"/>
    <property type="match status" value="2"/>
</dbReference>
<feature type="domain" description="Thiolase N-terminal" evidence="12">
    <location>
        <begin position="5"/>
        <end position="262"/>
    </location>
</feature>
<dbReference type="InterPro" id="IPR020617">
    <property type="entry name" value="Thiolase_C"/>
</dbReference>
<evidence type="ECO:0000256" key="3">
    <source>
        <dbReference type="ARBA" id="ARBA00010982"/>
    </source>
</evidence>
<evidence type="ECO:0000313" key="14">
    <source>
        <dbReference type="EMBL" id="CCJ54687.1"/>
    </source>
</evidence>
<dbReference type="GeneID" id="56480660"/>
<dbReference type="AlphaFoldDB" id="A0A0C6P7U8"/>
<dbReference type="EMBL" id="HE965806">
    <property type="protein sequence ID" value="CCJ54687.1"/>
    <property type="molecule type" value="Genomic_DNA"/>
</dbReference>
<dbReference type="Pfam" id="PF02803">
    <property type="entry name" value="Thiolase_C"/>
    <property type="match status" value="1"/>
</dbReference>
<feature type="active site" description="Proton acceptor" evidence="10">
    <location>
        <position position="349"/>
    </location>
</feature>
<dbReference type="PROSITE" id="PS00737">
    <property type="entry name" value="THIOLASE_2"/>
    <property type="match status" value="1"/>
</dbReference>
<reference evidence="14 15" key="1">
    <citation type="journal article" date="2012" name="BMC Genomics">
        <title>Comparative genomics of the classical Bordetella subspecies: the evolution and exchange of virulence-associated diversity amongst closely related pathogens.</title>
        <authorList>
            <person name="Park J."/>
            <person name="Zhang Y."/>
            <person name="Buboltz A.M."/>
            <person name="Zhang X."/>
            <person name="Schuster S.C."/>
            <person name="Ahuja U."/>
            <person name="Liu M."/>
            <person name="Miller J.F."/>
            <person name="Sebaihia M."/>
            <person name="Bentley S.D."/>
            <person name="Parkhill J."/>
            <person name="Harvill E.T."/>
        </authorList>
    </citation>
    <scope>NUCLEOTIDE SEQUENCE [LARGE SCALE GENOMIC DNA]</scope>
    <source>
        <strain evidence="14 15">253</strain>
    </source>
</reference>
<evidence type="ECO:0000256" key="8">
    <source>
        <dbReference type="ARBA" id="ARBA00023140"/>
    </source>
</evidence>
<sequence length="394" mass="42358">MREAVIVSTARTPIGKAYRGAFNQTHGAELGGHSLRHAIARSKVDPAEIEDVIIGCGMPQGATGYNIGRQIAICGGLPIETGGTTVNRLCASGLQAIAIAAQRIMVDRVPVMAAGGLECISIVQDEHHNGVKKSPWIEAHKPHTYDAMLRTAEVVAQRYGVSRDAQDDYAFQSQMRTAAAQRDGRFDDEIVPMTTVKLSKNKETGATYEEEVTLLRDEGNRPDTTREGLATLQPVMEPDTSITAGNASQLSDGSSACILMEAKEAERRNLEPLGAFRGFVATGCEPDEMGIGPILAVRTLFQRFGLRMEDIDLWELNEAFASQTVYCRDQLGIPNELLNVNGGAISVGHPYGMSGARMVGHALIEGRRRGARLVVVSMCVGGGMGAAGLFEVYR</sequence>
<dbReference type="Proteomes" id="UP000007564">
    <property type="component" value="Chromosome"/>
</dbReference>
<comment type="similarity">
    <text evidence="3 11">Belongs to the thiolase-like superfamily. Thiolase family.</text>
</comment>
<keyword evidence="9 11" id="KW-0012">Acyltransferase</keyword>
<evidence type="ECO:0000256" key="2">
    <source>
        <dbReference type="ARBA" id="ARBA00005189"/>
    </source>
</evidence>
<keyword evidence="5" id="KW-0276">Fatty acid metabolism</keyword>
<evidence type="ECO:0000256" key="7">
    <source>
        <dbReference type="ARBA" id="ARBA00023098"/>
    </source>
</evidence>
<dbReference type="NCBIfam" id="TIGR01930">
    <property type="entry name" value="AcCoA-C-Actrans"/>
    <property type="match status" value="1"/>
</dbReference>
<dbReference type="InterPro" id="IPR016039">
    <property type="entry name" value="Thiolase-like"/>
</dbReference>
<dbReference type="InterPro" id="IPR020616">
    <property type="entry name" value="Thiolase_N"/>
</dbReference>
<evidence type="ECO:0000259" key="12">
    <source>
        <dbReference type="Pfam" id="PF00108"/>
    </source>
</evidence>
<dbReference type="PANTHER" id="PTHR43853">
    <property type="entry name" value="3-KETOACYL-COA THIOLASE, PEROXISOMAL"/>
    <property type="match status" value="1"/>
</dbReference>
<dbReference type="OrthoDB" id="8951704at2"/>
<comment type="subcellular location">
    <subcellularLocation>
        <location evidence="1">Peroxisome</location>
    </subcellularLocation>
</comment>
<evidence type="ECO:0000256" key="10">
    <source>
        <dbReference type="PIRSR" id="PIRSR000429-1"/>
    </source>
</evidence>
<dbReference type="CDD" id="cd00751">
    <property type="entry name" value="thiolase"/>
    <property type="match status" value="1"/>
</dbReference>
<dbReference type="KEGG" id="bbh:BN112_2770"/>
<dbReference type="PIRSF" id="PIRSF000429">
    <property type="entry name" value="Ac-CoA_Ac_transf"/>
    <property type="match status" value="1"/>
</dbReference>
<dbReference type="InterPro" id="IPR020615">
    <property type="entry name" value="Thiolase_acyl_enz_int_AS"/>
</dbReference>
<dbReference type="InterPro" id="IPR050215">
    <property type="entry name" value="Thiolase-like_sf_Thiolase"/>
</dbReference>
<dbReference type="PANTHER" id="PTHR43853:SF8">
    <property type="entry name" value="3-KETOACYL-COA THIOLASE, PEROXISOMAL"/>
    <property type="match status" value="1"/>
</dbReference>
<protein>
    <submittedName>
        <fullName evidence="14">Probable thiolase</fullName>
    </submittedName>
</protein>
<dbReference type="Pfam" id="PF00108">
    <property type="entry name" value="Thiolase_N"/>
    <property type="match status" value="1"/>
</dbReference>
<evidence type="ECO:0000259" key="13">
    <source>
        <dbReference type="Pfam" id="PF02803"/>
    </source>
</evidence>
<keyword evidence="4 11" id="KW-0808">Transferase</keyword>
<dbReference type="FunFam" id="3.40.47.10:FF:000010">
    <property type="entry name" value="Acetyl-CoA acetyltransferase (Thiolase)"/>
    <property type="match status" value="1"/>
</dbReference>
<dbReference type="InterPro" id="IPR020613">
    <property type="entry name" value="Thiolase_CS"/>
</dbReference>
<comment type="pathway">
    <text evidence="2">Lipid metabolism.</text>
</comment>
<dbReference type="InterPro" id="IPR002155">
    <property type="entry name" value="Thiolase"/>
</dbReference>
<dbReference type="PROSITE" id="PS00098">
    <property type="entry name" value="THIOLASE_1"/>
    <property type="match status" value="1"/>
</dbReference>
<dbReference type="GO" id="GO:0003988">
    <property type="term" value="F:acetyl-CoA C-acyltransferase activity"/>
    <property type="evidence" value="ECO:0007669"/>
    <property type="project" value="TreeGrafter"/>
</dbReference>
<evidence type="ECO:0000256" key="11">
    <source>
        <dbReference type="RuleBase" id="RU003557"/>
    </source>
</evidence>
<evidence type="ECO:0000256" key="4">
    <source>
        <dbReference type="ARBA" id="ARBA00022679"/>
    </source>
</evidence>
<dbReference type="GO" id="GO:0006635">
    <property type="term" value="P:fatty acid beta-oxidation"/>
    <property type="evidence" value="ECO:0007669"/>
    <property type="project" value="TreeGrafter"/>
</dbReference>
<proteinExistence type="inferred from homology"/>
<evidence type="ECO:0000256" key="5">
    <source>
        <dbReference type="ARBA" id="ARBA00022832"/>
    </source>
</evidence>
<dbReference type="GO" id="GO:0010124">
    <property type="term" value="P:phenylacetate catabolic process"/>
    <property type="evidence" value="ECO:0007669"/>
    <property type="project" value="TreeGrafter"/>
</dbReference>
<feature type="active site" description="Acyl-thioester intermediate" evidence="10">
    <location>
        <position position="90"/>
    </location>
</feature>
<feature type="active site" description="Proton acceptor" evidence="10">
    <location>
        <position position="379"/>
    </location>
</feature>
<evidence type="ECO:0000313" key="15">
    <source>
        <dbReference type="Proteomes" id="UP000007564"/>
    </source>
</evidence>
<accession>A0A0C6P7U8</accession>
<keyword evidence="7" id="KW-0443">Lipid metabolism</keyword>